<accession>A0A4Q4MWR1</accession>
<evidence type="ECO:0000313" key="5">
    <source>
        <dbReference type="Proteomes" id="UP000292402"/>
    </source>
</evidence>
<dbReference type="InterPro" id="IPR027417">
    <property type="entry name" value="P-loop_NTPase"/>
</dbReference>
<keyword evidence="1" id="KW-0677">Repeat</keyword>
<dbReference type="PROSITE" id="PS50297">
    <property type="entry name" value="ANK_REP_REGION"/>
    <property type="match status" value="4"/>
</dbReference>
<dbReference type="AlphaFoldDB" id="A0A4Q4MWR1"/>
<gene>
    <name evidence="4" type="ORF">AA0114_g664</name>
</gene>
<sequence>MSKALAKASSLKPEIRLAQAVSEFEASLTQEQKTTFRTLKSQSVSTAPTPTDVMRLTAEVDRRVSKKFSGQCFGPRFTNFLQGVQQFAALGDVVVGGSQNLIACGVWSLVRMSLLSIVSVSNYVDKLSSIFMDIGRSTPRHQAISVLYPQSTKLQSYLSEYFIVVVGLCRCLFKFGQKSVLQQFASSLNDGDLRAFQTDLNKWASSIGKEVQVNEAQESSGFRALSRSMFKSASHQQKLATKYRVLDFCSTYDHEIVWKQTRKTGNTSRFTTFAGYEEWRESSHPCALVFTGKLGSGKSVLLANIVDDLNLSTQEERPLVTYFFCRHDVPESLQARVILGSLARQLLRTVVDLDILSESCGDTYTTGDTDKILELVLQGYPPIHKTYFVVDGLDECDNDERKVVVQEIGRIQKKLNVWICASFRVEPNNDLQSVTHHLLPTQVIPLPERNPDIDAFIEADLRRCLEQELLTVGDATLIIDIQDALVAGSQGMFLWAALQIQSLCSMKTDHAILEALADLPKDLSETFARILHKSGSLDPSLQAKTLQVVLAAQRSLTTAELKEALSVVPGNANWDPSKTLNHVRSALACCGCLLIVDEEELTVRLVYHSVKQHILRGSSINEARRTLANIVVTYLGYNVFETQLSNVNACSITAGSASSRILQNTISSSTTRSLAMKLLRSRKETSFDLNKVIAEMRGSSISNQQNRFDFYEYAKAYWLEHILHVSERDKFIHQLSTKLIQNRASELHVLDRNPRKYYRLAAMSGNGSLLEYMLHFRNMDAGAIDGSIPLIWAVDCGDRDLVTLVLNMTNVDVNAVDRSGLSTTALTLAVIRKNKDILELLLRDARVDVNCKDGFGGTAITIAASSSTKDIVELILGTGKVDVNARNDRGKSAIIIAVEGQWQDTVELLLGTGEVDANAQESAIMIAAKYGHRGIVQLLLRTGKVNVNAKHDEDVSAIIVAAKYGHRGIVQMLLKREDILVNAQSRDGQSALMEAALKGDTDLVTLLLGVGKADPNLQNSSGETALIVAASFGHKSAVELLLASGSDPNLETTSGRTALIEAAEQGIVKVVELLVNKNVDLNARDKHGQTALILAAMYGRVGVVELLVSNSNVEINLQNEMGETALMYAAKDGRTEVVKLLVKNKDVDLNAKDSKGMTARMLIESELKSKELDPEAEDLTGQSESWLAEQRRKYKEIVELLDRGPSPSTTSIDNFDRPT</sequence>
<keyword evidence="2" id="KW-0040">ANK repeat</keyword>
<dbReference type="SMART" id="SM00248">
    <property type="entry name" value="ANK"/>
    <property type="match status" value="11"/>
</dbReference>
<evidence type="ECO:0000313" key="4">
    <source>
        <dbReference type="EMBL" id="RYN61741.1"/>
    </source>
</evidence>
<feature type="repeat" description="ANK" evidence="2">
    <location>
        <begin position="1054"/>
        <end position="1086"/>
    </location>
</feature>
<feature type="repeat" description="ANK" evidence="2">
    <location>
        <begin position="987"/>
        <end position="1011"/>
    </location>
</feature>
<dbReference type="SUPFAM" id="SSF52540">
    <property type="entry name" value="P-loop containing nucleoside triphosphate hydrolases"/>
    <property type="match status" value="1"/>
</dbReference>
<dbReference type="PROSITE" id="PS50088">
    <property type="entry name" value="ANK_REPEAT"/>
    <property type="match status" value="4"/>
</dbReference>
<name>A0A4Q4MWR1_9PLEO</name>
<organism evidence="4 5">
    <name type="scientific">Alternaria tenuissima</name>
    <dbReference type="NCBI Taxonomy" id="119927"/>
    <lineage>
        <taxon>Eukaryota</taxon>
        <taxon>Fungi</taxon>
        <taxon>Dikarya</taxon>
        <taxon>Ascomycota</taxon>
        <taxon>Pezizomycotina</taxon>
        <taxon>Dothideomycetes</taxon>
        <taxon>Pleosporomycetidae</taxon>
        <taxon>Pleosporales</taxon>
        <taxon>Pleosporineae</taxon>
        <taxon>Pleosporaceae</taxon>
        <taxon>Alternaria</taxon>
        <taxon>Alternaria sect. Alternaria</taxon>
        <taxon>Alternaria alternata complex</taxon>
    </lineage>
</organism>
<dbReference type="EMBL" id="PDXA01000001">
    <property type="protein sequence ID" value="RYN61741.1"/>
    <property type="molecule type" value="Genomic_DNA"/>
</dbReference>
<dbReference type="Pfam" id="PF24883">
    <property type="entry name" value="NPHP3_N"/>
    <property type="match status" value="1"/>
</dbReference>
<dbReference type="Pfam" id="PF00023">
    <property type="entry name" value="Ank"/>
    <property type="match status" value="1"/>
</dbReference>
<feature type="domain" description="Nephrocystin 3-like N-terminal" evidence="3">
    <location>
        <begin position="274"/>
        <end position="415"/>
    </location>
</feature>
<dbReference type="Pfam" id="PF13857">
    <property type="entry name" value="Ank_5"/>
    <property type="match status" value="1"/>
</dbReference>
<feature type="repeat" description="ANK" evidence="2">
    <location>
        <begin position="1121"/>
        <end position="1144"/>
    </location>
</feature>
<dbReference type="Proteomes" id="UP000292402">
    <property type="component" value="Unassembled WGS sequence"/>
</dbReference>
<evidence type="ECO:0000259" key="3">
    <source>
        <dbReference type="Pfam" id="PF24883"/>
    </source>
</evidence>
<protein>
    <recommendedName>
        <fullName evidence="3">Nephrocystin 3-like N-terminal domain-containing protein</fullName>
    </recommendedName>
</protein>
<dbReference type="SUPFAM" id="SSF48403">
    <property type="entry name" value="Ankyrin repeat"/>
    <property type="match status" value="1"/>
</dbReference>
<dbReference type="Gene3D" id="3.40.50.300">
    <property type="entry name" value="P-loop containing nucleotide triphosphate hydrolases"/>
    <property type="match status" value="1"/>
</dbReference>
<evidence type="ECO:0000256" key="2">
    <source>
        <dbReference type="PROSITE-ProRule" id="PRU00023"/>
    </source>
</evidence>
<dbReference type="PANTHER" id="PTHR10039:SF10">
    <property type="entry name" value="NACHT DOMAIN-CONTAINING PROTEIN"/>
    <property type="match status" value="1"/>
</dbReference>
<dbReference type="Gene3D" id="1.25.40.20">
    <property type="entry name" value="Ankyrin repeat-containing domain"/>
    <property type="match status" value="3"/>
</dbReference>
<dbReference type="PANTHER" id="PTHR10039">
    <property type="entry name" value="AMELOGENIN"/>
    <property type="match status" value="1"/>
</dbReference>
<proteinExistence type="predicted"/>
<dbReference type="InterPro" id="IPR036770">
    <property type="entry name" value="Ankyrin_rpt-contain_sf"/>
</dbReference>
<dbReference type="InterPro" id="IPR056884">
    <property type="entry name" value="NPHP3-like_N"/>
</dbReference>
<comment type="caution">
    <text evidence="4">The sequence shown here is derived from an EMBL/GenBank/DDBJ whole genome shotgun (WGS) entry which is preliminary data.</text>
</comment>
<dbReference type="InterPro" id="IPR002110">
    <property type="entry name" value="Ankyrin_rpt"/>
</dbReference>
<evidence type="ECO:0000256" key="1">
    <source>
        <dbReference type="ARBA" id="ARBA00022737"/>
    </source>
</evidence>
<feature type="repeat" description="ANK" evidence="2">
    <location>
        <begin position="1021"/>
        <end position="1053"/>
    </location>
</feature>
<reference evidence="5" key="1">
    <citation type="journal article" date="2019" name="bioRxiv">
        <title>Genomics, evolutionary history and diagnostics of the Alternaria alternata species group including apple and Asian pear pathotypes.</title>
        <authorList>
            <person name="Armitage A.D."/>
            <person name="Cockerton H.M."/>
            <person name="Sreenivasaprasad S."/>
            <person name="Woodhall J.W."/>
            <person name="Lane C.R."/>
            <person name="Harrison R.J."/>
            <person name="Clarkson J.P."/>
        </authorList>
    </citation>
    <scope>NUCLEOTIDE SEQUENCE [LARGE SCALE GENOMIC DNA]</scope>
    <source>
        <strain evidence="5">FERA 1082</strain>
    </source>
</reference>
<dbReference type="Pfam" id="PF12796">
    <property type="entry name" value="Ank_2"/>
    <property type="match status" value="2"/>
</dbReference>